<dbReference type="Proteomes" id="UP000183200">
    <property type="component" value="Unassembled WGS sequence"/>
</dbReference>
<keyword evidence="1" id="KW-0175">Coiled coil</keyword>
<dbReference type="EMBL" id="FNGY01000007">
    <property type="protein sequence ID" value="SDN34840.1"/>
    <property type="molecule type" value="Genomic_DNA"/>
</dbReference>
<evidence type="ECO:0000256" key="1">
    <source>
        <dbReference type="SAM" id="Coils"/>
    </source>
</evidence>
<name>A0A1H0AMT3_9SPHI</name>
<sequence length="203" mass="22345">MATLLPLSLVAQHRDDAGLQGNAGAVSGFFEAIAPVNFPAGASSWWHLLDVRHSNTTNNYAMQFAGSFFNQQLFFRKTNNSPSTPWSRVLLEIDGKVGIGTEDTKGYKLAVAGNMIAESIKVQLSTAWPDYVFAKSYTLPALSETEKFINENGHLPGVPTASEVKANGIDVGEMNAKLLQKIEELTLHLIRQQKEIDQLKKRK</sequence>
<feature type="coiled-coil region" evidence="1">
    <location>
        <begin position="175"/>
        <end position="202"/>
    </location>
</feature>
<evidence type="ECO:0000313" key="2">
    <source>
        <dbReference type="EMBL" id="SDN34840.1"/>
    </source>
</evidence>
<evidence type="ECO:0000313" key="3">
    <source>
        <dbReference type="Proteomes" id="UP000183200"/>
    </source>
</evidence>
<accession>A0A1H0AMT3</accession>
<proteinExistence type="predicted"/>
<organism evidence="2 3">
    <name type="scientific">Pedobacter steynii</name>
    <dbReference type="NCBI Taxonomy" id="430522"/>
    <lineage>
        <taxon>Bacteria</taxon>
        <taxon>Pseudomonadati</taxon>
        <taxon>Bacteroidota</taxon>
        <taxon>Sphingobacteriia</taxon>
        <taxon>Sphingobacteriales</taxon>
        <taxon>Sphingobacteriaceae</taxon>
        <taxon>Pedobacter</taxon>
    </lineage>
</organism>
<reference evidence="3" key="1">
    <citation type="submission" date="2016-10" db="EMBL/GenBank/DDBJ databases">
        <authorList>
            <person name="Varghese N."/>
            <person name="Submissions S."/>
        </authorList>
    </citation>
    <scope>NUCLEOTIDE SEQUENCE [LARGE SCALE GENOMIC DNA]</scope>
    <source>
        <strain evidence="3">DSM 19110</strain>
    </source>
</reference>
<gene>
    <name evidence="2" type="ORF">SAMN05421820_107147</name>
</gene>
<protein>
    <submittedName>
        <fullName evidence="2">Uncharacterized protein</fullName>
    </submittedName>
</protein>
<dbReference type="RefSeq" id="WP_245723892.1">
    <property type="nucleotide sequence ID" value="NZ_FNGY01000007.1"/>
</dbReference>
<keyword evidence="3" id="KW-1185">Reference proteome</keyword>
<dbReference type="AlphaFoldDB" id="A0A1H0AMT3"/>